<evidence type="ECO:0000313" key="5">
    <source>
        <dbReference type="Proteomes" id="UP000324104"/>
    </source>
</evidence>
<dbReference type="GO" id="GO:0008237">
    <property type="term" value="F:metallopeptidase activity"/>
    <property type="evidence" value="ECO:0007669"/>
    <property type="project" value="UniProtKB-KW"/>
</dbReference>
<feature type="region of interest" description="Disordered" evidence="1">
    <location>
        <begin position="1"/>
        <end position="35"/>
    </location>
</feature>
<feature type="transmembrane region" description="Helical" evidence="2">
    <location>
        <begin position="103"/>
        <end position="121"/>
    </location>
</feature>
<comment type="caution">
    <text evidence="4">The sequence shown here is derived from an EMBL/GenBank/DDBJ whole genome shotgun (WGS) entry which is preliminary data.</text>
</comment>
<proteinExistence type="predicted"/>
<feature type="transmembrane region" description="Helical" evidence="2">
    <location>
        <begin position="179"/>
        <end position="208"/>
    </location>
</feature>
<keyword evidence="5" id="KW-1185">Reference proteome</keyword>
<keyword evidence="2" id="KW-0812">Transmembrane</keyword>
<evidence type="ECO:0000256" key="2">
    <source>
        <dbReference type="SAM" id="Phobius"/>
    </source>
</evidence>
<accession>A0A5D5AJE4</accession>
<name>A0A5D5AJE4_9EURY</name>
<feature type="transmembrane region" description="Helical" evidence="2">
    <location>
        <begin position="283"/>
        <end position="303"/>
    </location>
</feature>
<keyword evidence="2" id="KW-0472">Membrane</keyword>
<reference evidence="4 5" key="1">
    <citation type="submission" date="2019-08" db="EMBL/GenBank/DDBJ databases">
        <title>Archaea genome.</title>
        <authorList>
            <person name="Kajale S."/>
            <person name="Shouche Y."/>
            <person name="Deshpande N."/>
            <person name="Sharma A."/>
        </authorList>
    </citation>
    <scope>NUCLEOTIDE SEQUENCE [LARGE SCALE GENOMIC DNA]</scope>
    <source>
        <strain evidence="4 5">ESP3B_9</strain>
    </source>
</reference>
<dbReference type="EMBL" id="VTAW01000012">
    <property type="protein sequence ID" value="TYT61919.1"/>
    <property type="molecule type" value="Genomic_DNA"/>
</dbReference>
<keyword evidence="4" id="KW-0645">Protease</keyword>
<dbReference type="GO" id="GO:0006508">
    <property type="term" value="P:proteolysis"/>
    <property type="evidence" value="ECO:0007669"/>
    <property type="project" value="UniProtKB-KW"/>
</dbReference>
<evidence type="ECO:0000259" key="3">
    <source>
        <dbReference type="Pfam" id="PF02517"/>
    </source>
</evidence>
<dbReference type="InterPro" id="IPR003675">
    <property type="entry name" value="Rce1/LyrA-like_dom"/>
</dbReference>
<feature type="transmembrane region" description="Helical" evidence="2">
    <location>
        <begin position="156"/>
        <end position="173"/>
    </location>
</feature>
<organism evidence="4 5">
    <name type="scientific">Natrialba swarupiae</name>
    <dbReference type="NCBI Taxonomy" id="2448032"/>
    <lineage>
        <taxon>Archaea</taxon>
        <taxon>Methanobacteriati</taxon>
        <taxon>Methanobacteriota</taxon>
        <taxon>Stenosarchaea group</taxon>
        <taxon>Halobacteria</taxon>
        <taxon>Halobacteriales</taxon>
        <taxon>Natrialbaceae</taxon>
        <taxon>Natrialba</taxon>
    </lineage>
</organism>
<dbReference type="PANTHER" id="PTHR36435:SF1">
    <property type="entry name" value="CAAX AMINO TERMINAL PROTEASE FAMILY PROTEIN"/>
    <property type="match status" value="1"/>
</dbReference>
<feature type="transmembrane region" description="Helical" evidence="2">
    <location>
        <begin position="587"/>
        <end position="610"/>
    </location>
</feature>
<dbReference type="AlphaFoldDB" id="A0A5D5AJE4"/>
<feature type="domain" description="CAAX prenyl protease 2/Lysostaphin resistance protein A-like" evidence="3">
    <location>
        <begin position="705"/>
        <end position="802"/>
    </location>
</feature>
<feature type="transmembrane region" description="Helical" evidence="2">
    <location>
        <begin position="663"/>
        <end position="685"/>
    </location>
</feature>
<dbReference type="Pfam" id="PF02517">
    <property type="entry name" value="Rce1-like"/>
    <property type="match status" value="1"/>
</dbReference>
<dbReference type="GO" id="GO:0004175">
    <property type="term" value="F:endopeptidase activity"/>
    <property type="evidence" value="ECO:0007669"/>
    <property type="project" value="UniProtKB-ARBA"/>
</dbReference>
<dbReference type="InterPro" id="IPR052710">
    <property type="entry name" value="CAAX_protease"/>
</dbReference>
<feature type="transmembrane region" description="Helical" evidence="2">
    <location>
        <begin position="62"/>
        <end position="83"/>
    </location>
</feature>
<dbReference type="RefSeq" id="WP_149081480.1">
    <property type="nucleotide sequence ID" value="NZ_VTAW01000012.1"/>
</dbReference>
<protein>
    <submittedName>
        <fullName evidence="4">CPBP family intramembrane metalloprotease</fullName>
    </submittedName>
</protein>
<keyword evidence="2" id="KW-1133">Transmembrane helix</keyword>
<feature type="transmembrane region" description="Helical" evidence="2">
    <location>
        <begin position="374"/>
        <end position="391"/>
    </location>
</feature>
<feature type="transmembrane region" description="Helical" evidence="2">
    <location>
        <begin position="446"/>
        <end position="466"/>
    </location>
</feature>
<dbReference type="PANTHER" id="PTHR36435">
    <property type="entry name" value="SLR1288 PROTEIN"/>
    <property type="match status" value="1"/>
</dbReference>
<feature type="compositionally biased region" description="Basic and acidic residues" evidence="1">
    <location>
        <begin position="1"/>
        <end position="31"/>
    </location>
</feature>
<sequence length="815" mass="83872">MTDNRDSESSEAHGTESDSGADDGRAPEKRQAASSLSVILAVSRAERRRFDHRHTSTRRKKAVAYVALALMLPVFGAMVWGAYRFGTSVGDGGMDGLLTLTRWYVPVVIGLYVLAGANEAGKRLLGFEACELLLTTVRDRDLVLGLLLADLRESGWYLLGPTAVLVLVFGVGVGSPTLVAVATVAAVLVTLAATLVGYVVGLGARLGLRHIPLSSSAQSALSGVASVGVFLLFVAGGAIAGQTGASFDLGETSPAELAPEGPPPLAIGYYADFFFVGTPMLEGIGYLALASGALVVAAIPLAVRGTIAITPRLWRVESHGDSTDSAAASTGDERQTGTDVGDRREWPWLEIPTGYVADGVVHRAIRTPDRSLHVVYYLVGAGYVVVSLGVADSSLLATAVGASLVLLGIWLAGGAVGLNPIGDEGSMLGQLVLAEYSPETFVRARILVGTAIGLPLVLGGTALSTINELGGLEATLVGGFLAAMVPVSACFAVGVGTLLPRSEPGTVLEKFEVRPPETLAILVHGAVTTALAAGGAFLLIGDLAPAARVGGLAAVALCSLIVADAGYRFAVSGIAGYGRPQKPDPVYALELVTGLGLLGLALSLSLEIGMATQLPLSGPVQFIATFVAGFAGWALVGVVYLYATGRSWGYLDVAVPDGRDGRYLAVGLVTSLAAYGAFATAVWLFELPVVSHAIAEEVGTAGPAFALLLAALILLVNAPVEEFLFRNVLQKRLTEAISAGGAIVAVSILFAAVHLPVYASADPVAVAVSLLPLVVVSIVWGWVYERSGNLAVPALCHGLYNVAIVVVPVLAVSTF</sequence>
<keyword evidence="4" id="KW-0378">Hydrolase</keyword>
<feature type="transmembrane region" description="Helical" evidence="2">
    <location>
        <begin position="397"/>
        <end position="418"/>
    </location>
</feature>
<dbReference type="GO" id="GO:0080120">
    <property type="term" value="P:CAAX-box protein maturation"/>
    <property type="evidence" value="ECO:0007669"/>
    <property type="project" value="UniProtKB-ARBA"/>
</dbReference>
<feature type="transmembrane region" description="Helical" evidence="2">
    <location>
        <begin position="519"/>
        <end position="540"/>
    </location>
</feature>
<feature type="transmembrane region" description="Helical" evidence="2">
    <location>
        <begin position="790"/>
        <end position="812"/>
    </location>
</feature>
<feature type="transmembrane region" description="Helical" evidence="2">
    <location>
        <begin position="737"/>
        <end position="758"/>
    </location>
</feature>
<gene>
    <name evidence="4" type="ORF">FYC77_10605</name>
</gene>
<feature type="transmembrane region" description="Helical" evidence="2">
    <location>
        <begin position="622"/>
        <end position="643"/>
    </location>
</feature>
<feature type="compositionally biased region" description="Basic and acidic residues" evidence="1">
    <location>
        <begin position="331"/>
        <end position="340"/>
    </location>
</feature>
<feature type="transmembrane region" description="Helical" evidence="2">
    <location>
        <begin position="220"/>
        <end position="240"/>
    </location>
</feature>
<dbReference type="Proteomes" id="UP000324104">
    <property type="component" value="Unassembled WGS sequence"/>
</dbReference>
<feature type="transmembrane region" description="Helical" evidence="2">
    <location>
        <begin position="705"/>
        <end position="725"/>
    </location>
</feature>
<evidence type="ECO:0000313" key="4">
    <source>
        <dbReference type="EMBL" id="TYT61919.1"/>
    </source>
</evidence>
<feature type="region of interest" description="Disordered" evidence="1">
    <location>
        <begin position="320"/>
        <end position="340"/>
    </location>
</feature>
<feature type="transmembrane region" description="Helical" evidence="2">
    <location>
        <begin position="764"/>
        <end position="783"/>
    </location>
</feature>
<keyword evidence="4" id="KW-0482">Metalloprotease</keyword>
<feature type="transmembrane region" description="Helical" evidence="2">
    <location>
        <begin position="546"/>
        <end position="567"/>
    </location>
</feature>
<evidence type="ECO:0000256" key="1">
    <source>
        <dbReference type="SAM" id="MobiDB-lite"/>
    </source>
</evidence>
<feature type="transmembrane region" description="Helical" evidence="2">
    <location>
        <begin position="478"/>
        <end position="499"/>
    </location>
</feature>